<gene>
    <name evidence="8" type="ORF">K437DRAFT_251268</name>
</gene>
<reference evidence="8 9" key="1">
    <citation type="submission" date="2014-05" db="EMBL/GenBank/DDBJ databases">
        <title>Draft genome sequence of a rare smut relative, Tilletiaria anomala UBC 951.</title>
        <authorList>
            <consortium name="DOE Joint Genome Institute"/>
            <person name="Toome M."/>
            <person name="Kuo A."/>
            <person name="Henrissat B."/>
            <person name="Lipzen A."/>
            <person name="Tritt A."/>
            <person name="Yoshinaga Y."/>
            <person name="Zane M."/>
            <person name="Barry K."/>
            <person name="Grigoriev I.V."/>
            <person name="Spatafora J.W."/>
            <person name="Aimea M.C."/>
        </authorList>
    </citation>
    <scope>NUCLEOTIDE SEQUENCE [LARGE SCALE GENOMIC DNA]</scope>
    <source>
        <strain evidence="8 9">UBC 951</strain>
    </source>
</reference>
<dbReference type="GO" id="GO:0010467">
    <property type="term" value="P:gene expression"/>
    <property type="evidence" value="ECO:0007669"/>
    <property type="project" value="UniProtKB-ARBA"/>
</dbReference>
<keyword evidence="5" id="KW-0539">Nucleus</keyword>
<dbReference type="InterPro" id="IPR039678">
    <property type="entry name" value="CTNNBL1"/>
</dbReference>
<dbReference type="InterPro" id="IPR011989">
    <property type="entry name" value="ARM-like"/>
</dbReference>
<comment type="caution">
    <text evidence="8">The sequence shown here is derived from an EMBL/GenBank/DDBJ whole genome shotgun (WGS) entry which is preliminary data.</text>
</comment>
<dbReference type="SMART" id="SM01156">
    <property type="entry name" value="DUF1716"/>
    <property type="match status" value="1"/>
</dbReference>
<evidence type="ECO:0000313" key="9">
    <source>
        <dbReference type="Proteomes" id="UP000027361"/>
    </source>
</evidence>
<keyword evidence="4" id="KW-0175">Coiled coil</keyword>
<evidence type="ECO:0000256" key="4">
    <source>
        <dbReference type="ARBA" id="ARBA00023054"/>
    </source>
</evidence>
<dbReference type="SUPFAM" id="SSF48371">
    <property type="entry name" value="ARM repeat"/>
    <property type="match status" value="1"/>
</dbReference>
<dbReference type="InterPro" id="IPR016024">
    <property type="entry name" value="ARM-type_fold"/>
</dbReference>
<keyword evidence="3" id="KW-0677">Repeat</keyword>
<dbReference type="Proteomes" id="UP000027361">
    <property type="component" value="Unassembled WGS sequence"/>
</dbReference>
<dbReference type="InterPro" id="IPR013180">
    <property type="entry name" value="CTNNBL1_N"/>
</dbReference>
<name>A0A066VIG7_TILAU</name>
<feature type="domain" description="Beta-catenin-like protein 1 N-terminal" evidence="7">
    <location>
        <begin position="105"/>
        <end position="215"/>
    </location>
</feature>
<evidence type="ECO:0000256" key="2">
    <source>
        <dbReference type="ARBA" id="ARBA00022553"/>
    </source>
</evidence>
<dbReference type="FunCoup" id="A0A066VIG7">
    <property type="interactions" value="600"/>
</dbReference>
<accession>A0A066VIG7</accession>
<sequence>MDIDKLFKRPNLPASALKKGSWTPEAAAAHASRESAVEATGLRDADQQDGVAGPSRARPTLRATVQDDDDEDVYGPSMGSMESEGHSAMEQGDEEEDSRFFGGGLTDQQRRILDILDQEEDSGPASQSTEISVLKKQLVRFERTINRNQEMRMKHADDPKKFIESEADLDGEIRALVILTTNPALLYKEAIKNDIPASLCSLMSHENEDIVVAVVTLIEELTDDDVLEGAEENGRQMAESAMSIFVDALLKNQILDLLLSNLDRFINLVKKSGAEQDADEQGIYHTFAALDNLIGLNGNVASKLATNERLVNRLLELVNAKGGFSQNKGYAAELLAVLCQHVSQNSGADAKKVVGGKMDAIDGLLRGLSAFRKRDPVDADETEFMENLFDALCALLADDGNKQVFLKNEGVELMVIMSRSKLSSRLKAVKVLDHAMSGPKGKVACLRFVESLGLKSLFQLLMARNNGKRREGHDITAEDEEHVLSIMVSLLNALPRDSMERIRFLAKFVEKDYEKLDRLLELRERFRERLARADAEQSAAGRQLELGEDEQEAKELLHLERLESGLFALQLCDYILAWVCVEDDGVRDYAKMLLLRRGQRLSKDVAENLQAYYYDLGDGEDDVVDGAAGKVNNGTDTDSGGGKAEQPTQREVIVDLVNQLLNED</sequence>
<protein>
    <submittedName>
        <fullName evidence="8">DUF1716-domain-containing protein</fullName>
    </submittedName>
</protein>
<evidence type="ECO:0000256" key="6">
    <source>
        <dbReference type="SAM" id="MobiDB-lite"/>
    </source>
</evidence>
<dbReference type="STRING" id="1037660.A0A066VIG7"/>
<evidence type="ECO:0000259" key="7">
    <source>
        <dbReference type="SMART" id="SM01156"/>
    </source>
</evidence>
<evidence type="ECO:0000313" key="8">
    <source>
        <dbReference type="EMBL" id="KDN38524.1"/>
    </source>
</evidence>
<dbReference type="RefSeq" id="XP_013240748.1">
    <property type="nucleotide sequence ID" value="XM_013385294.1"/>
</dbReference>
<dbReference type="OrthoDB" id="1898821at2759"/>
<dbReference type="PANTHER" id="PTHR14978">
    <property type="entry name" value="BETA-CATENIN-LIKE PROTEIN 1 NUCLEAR ASSOCIATED PROTEIN"/>
    <property type="match status" value="1"/>
</dbReference>
<evidence type="ECO:0000256" key="5">
    <source>
        <dbReference type="ARBA" id="ARBA00023242"/>
    </source>
</evidence>
<proteinExistence type="predicted"/>
<keyword evidence="9" id="KW-1185">Reference proteome</keyword>
<dbReference type="InParanoid" id="A0A066VIG7"/>
<feature type="region of interest" description="Disordered" evidence="6">
    <location>
        <begin position="1"/>
        <end position="102"/>
    </location>
</feature>
<comment type="subcellular location">
    <subcellularLocation>
        <location evidence="1">Nucleus</location>
    </subcellularLocation>
</comment>
<organism evidence="8 9">
    <name type="scientific">Tilletiaria anomala (strain ATCC 24038 / CBS 436.72 / UBC 951)</name>
    <dbReference type="NCBI Taxonomy" id="1037660"/>
    <lineage>
        <taxon>Eukaryota</taxon>
        <taxon>Fungi</taxon>
        <taxon>Dikarya</taxon>
        <taxon>Basidiomycota</taxon>
        <taxon>Ustilaginomycotina</taxon>
        <taxon>Exobasidiomycetes</taxon>
        <taxon>Georgefischeriales</taxon>
        <taxon>Tilletiariaceae</taxon>
        <taxon>Tilletiaria</taxon>
    </lineage>
</organism>
<dbReference type="AlphaFoldDB" id="A0A066VIG7"/>
<dbReference type="FunFam" id="1.25.10.10:FF:001136">
    <property type="entry name" value="Beta-catenin-like protein 1"/>
    <property type="match status" value="1"/>
</dbReference>
<evidence type="ECO:0000256" key="3">
    <source>
        <dbReference type="ARBA" id="ARBA00022737"/>
    </source>
</evidence>
<keyword evidence="2" id="KW-0597">Phosphoprotein</keyword>
<evidence type="ECO:0000256" key="1">
    <source>
        <dbReference type="ARBA" id="ARBA00004123"/>
    </source>
</evidence>
<dbReference type="HOGENOM" id="CLU_017098_0_0_1"/>
<feature type="compositionally biased region" description="Basic and acidic residues" evidence="6">
    <location>
        <begin position="31"/>
        <end position="46"/>
    </location>
</feature>
<dbReference type="Gene3D" id="1.25.10.10">
    <property type="entry name" value="Leucine-rich Repeat Variant"/>
    <property type="match status" value="1"/>
</dbReference>
<dbReference type="GO" id="GO:0005681">
    <property type="term" value="C:spliceosomal complex"/>
    <property type="evidence" value="ECO:0007669"/>
    <property type="project" value="TreeGrafter"/>
</dbReference>
<dbReference type="EMBL" id="JMSN01000117">
    <property type="protein sequence ID" value="KDN38524.1"/>
    <property type="molecule type" value="Genomic_DNA"/>
</dbReference>
<dbReference type="PANTHER" id="PTHR14978:SF0">
    <property type="entry name" value="BETA-CATENIN-LIKE PROTEIN 1"/>
    <property type="match status" value="1"/>
</dbReference>
<dbReference type="Pfam" id="PF08216">
    <property type="entry name" value="CTNNBL"/>
    <property type="match status" value="1"/>
</dbReference>
<dbReference type="GeneID" id="25263386"/>
<dbReference type="OMA" id="TDWREQE"/>
<feature type="region of interest" description="Disordered" evidence="6">
    <location>
        <begin position="625"/>
        <end position="647"/>
    </location>
</feature>